<organism evidence="2 3">
    <name type="scientific">Paramecium pentaurelia</name>
    <dbReference type="NCBI Taxonomy" id="43138"/>
    <lineage>
        <taxon>Eukaryota</taxon>
        <taxon>Sar</taxon>
        <taxon>Alveolata</taxon>
        <taxon>Ciliophora</taxon>
        <taxon>Intramacronucleata</taxon>
        <taxon>Oligohymenophorea</taxon>
        <taxon>Peniculida</taxon>
        <taxon>Parameciidae</taxon>
        <taxon>Paramecium</taxon>
    </lineage>
</organism>
<dbReference type="AlphaFoldDB" id="A0A8S1YHY9"/>
<sequence>MINNKLIAKSPRQEPQIIPQIKAGSLRRILFSLFYLTVTMTKHQFIQGS</sequence>
<name>A0A8S1YHY9_9CILI</name>
<reference evidence="2" key="1">
    <citation type="submission" date="2021-01" db="EMBL/GenBank/DDBJ databases">
        <authorList>
            <consortium name="Genoscope - CEA"/>
            <person name="William W."/>
        </authorList>
    </citation>
    <scope>NUCLEOTIDE SEQUENCE</scope>
</reference>
<evidence type="ECO:0000313" key="1">
    <source>
        <dbReference type="EMBL" id="CAD8194475.1"/>
    </source>
</evidence>
<evidence type="ECO:0000313" key="2">
    <source>
        <dbReference type="EMBL" id="CAD8213028.1"/>
    </source>
</evidence>
<dbReference type="EMBL" id="CAJJDO010000173">
    <property type="protein sequence ID" value="CAD8213028.1"/>
    <property type="molecule type" value="Genomic_DNA"/>
</dbReference>
<protein>
    <submittedName>
        <fullName evidence="2">Uncharacterized protein</fullName>
    </submittedName>
</protein>
<gene>
    <name evidence="1" type="ORF">PPENT_87.1.T1060214</name>
    <name evidence="2" type="ORF">PPENT_87.1.T1730002</name>
</gene>
<keyword evidence="3" id="KW-1185">Reference proteome</keyword>
<comment type="caution">
    <text evidence="2">The sequence shown here is derived from an EMBL/GenBank/DDBJ whole genome shotgun (WGS) entry which is preliminary data.</text>
</comment>
<proteinExistence type="predicted"/>
<dbReference type="Proteomes" id="UP000689195">
    <property type="component" value="Unassembled WGS sequence"/>
</dbReference>
<dbReference type="EMBL" id="CAJJDO010000106">
    <property type="protein sequence ID" value="CAD8194475.1"/>
    <property type="molecule type" value="Genomic_DNA"/>
</dbReference>
<evidence type="ECO:0000313" key="3">
    <source>
        <dbReference type="Proteomes" id="UP000689195"/>
    </source>
</evidence>
<accession>A0A8S1YHY9</accession>